<dbReference type="PANTHER" id="PTHR42760">
    <property type="entry name" value="SHORT-CHAIN DEHYDROGENASES/REDUCTASES FAMILY MEMBER"/>
    <property type="match status" value="1"/>
</dbReference>
<dbReference type="InterPro" id="IPR036291">
    <property type="entry name" value="NAD(P)-bd_dom_sf"/>
</dbReference>
<name>A0A7V8FKQ1_9BURK</name>
<dbReference type="PROSITE" id="PS00061">
    <property type="entry name" value="ADH_SHORT"/>
    <property type="match status" value="1"/>
</dbReference>
<organism evidence="2 3">
    <name type="scientific">Paracidovorax wautersii</name>
    <dbReference type="NCBI Taxonomy" id="1177982"/>
    <lineage>
        <taxon>Bacteria</taxon>
        <taxon>Pseudomonadati</taxon>
        <taxon>Pseudomonadota</taxon>
        <taxon>Betaproteobacteria</taxon>
        <taxon>Burkholderiales</taxon>
        <taxon>Comamonadaceae</taxon>
        <taxon>Paracidovorax</taxon>
    </lineage>
</organism>
<evidence type="ECO:0000313" key="3">
    <source>
        <dbReference type="Proteomes" id="UP000461670"/>
    </source>
</evidence>
<dbReference type="InterPro" id="IPR002347">
    <property type="entry name" value="SDR_fam"/>
</dbReference>
<dbReference type="EMBL" id="WNDQ01000086">
    <property type="protein sequence ID" value="KAF1018434.1"/>
    <property type="molecule type" value="Genomic_DNA"/>
</dbReference>
<evidence type="ECO:0000313" key="2">
    <source>
        <dbReference type="EMBL" id="KAF1018434.1"/>
    </source>
</evidence>
<protein>
    <submittedName>
        <fullName evidence="2">3-beta-hydroxycholanate 3-dehydrogenase (NADP(+))</fullName>
    </submittedName>
</protein>
<dbReference type="SUPFAM" id="SSF51735">
    <property type="entry name" value="NAD(P)-binding Rossmann-fold domains"/>
    <property type="match status" value="1"/>
</dbReference>
<accession>A0A7V8FKQ1</accession>
<proteinExistence type="inferred from homology"/>
<sequence length="261" mass="27394">MRFENQVVVVTGAGGGIGLATALAFAREGAQVVVTDVNDALVAHGVDQVSDVGGRPAFGLTGDVSNPDHVQAHVAAILKKFGHIDVLVNNAGIIRRGPTAKVSVEDWRLVMSVNLDGTFYWAQSVAAESMIPRRSGVIVNVASIGGMTGFPNAASYVASKHAVVGLTKALAVDWGQYGIRVNAICPGMTWSNLSKADHAKNPNHYSDRIPRIPLGQAGQPEEQANAILYLASKEANYVHGLIMNIDGGQVALSSGHNAPRD</sequence>
<dbReference type="PRINTS" id="PR00081">
    <property type="entry name" value="GDHRDH"/>
</dbReference>
<comment type="caution">
    <text evidence="2">The sequence shown here is derived from an EMBL/GenBank/DDBJ whole genome shotgun (WGS) entry which is preliminary data.</text>
</comment>
<dbReference type="Pfam" id="PF13561">
    <property type="entry name" value="adh_short_C2"/>
    <property type="match status" value="1"/>
</dbReference>
<comment type="similarity">
    <text evidence="1">Belongs to the short-chain dehydrogenases/reductases (SDR) family.</text>
</comment>
<dbReference type="Proteomes" id="UP000461670">
    <property type="component" value="Unassembled WGS sequence"/>
</dbReference>
<gene>
    <name evidence="2" type="ORF">GAK30_03671</name>
</gene>
<dbReference type="Gene3D" id="3.40.50.720">
    <property type="entry name" value="NAD(P)-binding Rossmann-like Domain"/>
    <property type="match status" value="1"/>
</dbReference>
<dbReference type="FunFam" id="3.40.50.720:FF:000084">
    <property type="entry name" value="Short-chain dehydrogenase reductase"/>
    <property type="match status" value="1"/>
</dbReference>
<reference evidence="3" key="1">
    <citation type="journal article" date="2020" name="MBio">
        <title>Horizontal gene transfer to a defensive symbiont with a reduced genome amongst a multipartite beetle microbiome.</title>
        <authorList>
            <person name="Waterworth S.C."/>
            <person name="Florez L.V."/>
            <person name="Rees E.R."/>
            <person name="Hertweck C."/>
            <person name="Kaltenpoth M."/>
            <person name="Kwan J.C."/>
        </authorList>
    </citation>
    <scope>NUCLEOTIDE SEQUENCE [LARGE SCALE GENOMIC DNA]</scope>
</reference>
<dbReference type="AlphaFoldDB" id="A0A7V8FKQ1"/>
<dbReference type="GO" id="GO:0016616">
    <property type="term" value="F:oxidoreductase activity, acting on the CH-OH group of donors, NAD or NADP as acceptor"/>
    <property type="evidence" value="ECO:0007669"/>
    <property type="project" value="TreeGrafter"/>
</dbReference>
<dbReference type="CDD" id="cd05233">
    <property type="entry name" value="SDR_c"/>
    <property type="match status" value="1"/>
</dbReference>
<dbReference type="PRINTS" id="PR00080">
    <property type="entry name" value="SDRFAMILY"/>
</dbReference>
<evidence type="ECO:0000256" key="1">
    <source>
        <dbReference type="ARBA" id="ARBA00006484"/>
    </source>
</evidence>
<dbReference type="InterPro" id="IPR020904">
    <property type="entry name" value="Sc_DH/Rdtase_CS"/>
</dbReference>
<dbReference type="NCBIfam" id="NF005559">
    <property type="entry name" value="PRK07231.1"/>
    <property type="match status" value="1"/>
</dbReference>